<evidence type="ECO:0000313" key="3">
    <source>
        <dbReference type="EMBL" id="KKN82138.1"/>
    </source>
</evidence>
<dbReference type="SUPFAM" id="SSF52540">
    <property type="entry name" value="P-loop containing nucleoside triphosphate hydrolases"/>
    <property type="match status" value="1"/>
</dbReference>
<dbReference type="Pfam" id="PF10609">
    <property type="entry name" value="ParA"/>
    <property type="match status" value="1"/>
</dbReference>
<dbReference type="InterPro" id="IPR050678">
    <property type="entry name" value="DNA_Partitioning_ATPase"/>
</dbReference>
<name>A0A0F9WTI0_9ZZZZ</name>
<dbReference type="AlphaFoldDB" id="A0A0F9WTI0"/>
<dbReference type="PANTHER" id="PTHR13696:SF52">
    <property type="entry name" value="PARA FAMILY PROTEIN CT_582"/>
    <property type="match status" value="1"/>
</dbReference>
<dbReference type="GO" id="GO:0005524">
    <property type="term" value="F:ATP binding"/>
    <property type="evidence" value="ECO:0007669"/>
    <property type="project" value="UniProtKB-KW"/>
</dbReference>
<accession>A0A0F9WTI0</accession>
<gene>
    <name evidence="3" type="ORF">LCGC14_0312500</name>
</gene>
<dbReference type="InterPro" id="IPR027417">
    <property type="entry name" value="P-loop_NTPase"/>
</dbReference>
<dbReference type="EMBL" id="LAZR01000205">
    <property type="protein sequence ID" value="KKN82138.1"/>
    <property type="molecule type" value="Genomic_DNA"/>
</dbReference>
<protein>
    <submittedName>
        <fullName evidence="3">Uncharacterized protein</fullName>
    </submittedName>
</protein>
<keyword evidence="2" id="KW-0067">ATP-binding</keyword>
<sequence length="254" mass="28483">MGERRIISVHSYRGGTGKSNITANLAVLAAEMGKRVAVLDTDLQSPGIHVLFGFDQDQISLTLVDFLWGKCEIQDTVYDVTDRVCPEASGRCWLVPASLTTQAISRILDEGYEASRLNSHFDELMDELDLDCLLIDTHPGLNRETMLTSAISDILILLIRPDQQDYYGTAVLAEIANKLEIPAIYLVANKIFSHVNETQLRERLEEAFGYSVIGMIPLCEEMARLGSRGLFIREHPEHEITHELRQIAERILAT</sequence>
<reference evidence="3" key="1">
    <citation type="journal article" date="2015" name="Nature">
        <title>Complex archaea that bridge the gap between prokaryotes and eukaryotes.</title>
        <authorList>
            <person name="Spang A."/>
            <person name="Saw J.H."/>
            <person name="Jorgensen S.L."/>
            <person name="Zaremba-Niedzwiedzka K."/>
            <person name="Martijn J."/>
            <person name="Lind A.E."/>
            <person name="van Eijk R."/>
            <person name="Schleper C."/>
            <person name="Guy L."/>
            <person name="Ettema T.J."/>
        </authorList>
    </citation>
    <scope>NUCLEOTIDE SEQUENCE</scope>
</reference>
<comment type="caution">
    <text evidence="3">The sequence shown here is derived from an EMBL/GenBank/DDBJ whole genome shotgun (WGS) entry which is preliminary data.</text>
</comment>
<organism evidence="3">
    <name type="scientific">marine sediment metagenome</name>
    <dbReference type="NCBI Taxonomy" id="412755"/>
    <lineage>
        <taxon>unclassified sequences</taxon>
        <taxon>metagenomes</taxon>
        <taxon>ecological metagenomes</taxon>
    </lineage>
</organism>
<keyword evidence="1" id="KW-0547">Nucleotide-binding</keyword>
<proteinExistence type="predicted"/>
<dbReference type="InterPro" id="IPR033756">
    <property type="entry name" value="YlxH/NBP35"/>
</dbReference>
<evidence type="ECO:0000256" key="2">
    <source>
        <dbReference type="ARBA" id="ARBA00022840"/>
    </source>
</evidence>
<dbReference type="Gene3D" id="3.40.50.300">
    <property type="entry name" value="P-loop containing nucleotide triphosphate hydrolases"/>
    <property type="match status" value="1"/>
</dbReference>
<dbReference type="PANTHER" id="PTHR13696">
    <property type="entry name" value="P-LOOP CONTAINING NUCLEOSIDE TRIPHOSPHATE HYDROLASE"/>
    <property type="match status" value="1"/>
</dbReference>
<evidence type="ECO:0000256" key="1">
    <source>
        <dbReference type="ARBA" id="ARBA00022741"/>
    </source>
</evidence>